<dbReference type="AlphaFoldDB" id="A0A2S9XHR5"/>
<dbReference type="InterPro" id="IPR006311">
    <property type="entry name" value="TAT_signal"/>
</dbReference>
<name>A0A2S9XHR5_9BACT</name>
<accession>A0A2S9XHR5</accession>
<proteinExistence type="predicted"/>
<organism evidence="1 2">
    <name type="scientific">Enhygromyxa salina</name>
    <dbReference type="NCBI Taxonomy" id="215803"/>
    <lineage>
        <taxon>Bacteria</taxon>
        <taxon>Pseudomonadati</taxon>
        <taxon>Myxococcota</taxon>
        <taxon>Polyangia</taxon>
        <taxon>Nannocystales</taxon>
        <taxon>Nannocystaceae</taxon>
        <taxon>Enhygromyxa</taxon>
    </lineage>
</organism>
<evidence type="ECO:0000313" key="2">
    <source>
        <dbReference type="Proteomes" id="UP000237968"/>
    </source>
</evidence>
<protein>
    <submittedName>
        <fullName evidence="1">Uncharacterized protein</fullName>
    </submittedName>
</protein>
<keyword evidence="2" id="KW-1185">Reference proteome</keyword>
<evidence type="ECO:0000313" key="1">
    <source>
        <dbReference type="EMBL" id="PRP92403.1"/>
    </source>
</evidence>
<sequence>MTRGSRRSLSGHGATLIGVALLALAGPKLARAAEPEAALEGPARALEAELDARAQDNLSAPPLALTIPGLAALQPAPASLFAPSVLAKRSRDREFDTSLGESDPRVRSLPRTHRFRLTLHAQWVKLTRTQNPSTGEFERFHFAPMMLDLGYQAQFLKYVMVRLAVAAGGNVANTRNAMPMTVFPQAYVGFQHKIIGLAFGYGFDWTIPPTFGASANTSTALEQPVITRNHVVMGEISATSRIDKVALTLGLTLGGIQSDLTHFETYNRKFRFYLGLQFGAFFDGTKRREKKARKKAEAEGR</sequence>
<dbReference type="Proteomes" id="UP000237968">
    <property type="component" value="Unassembled WGS sequence"/>
</dbReference>
<dbReference type="PROSITE" id="PS51318">
    <property type="entry name" value="TAT"/>
    <property type="match status" value="1"/>
</dbReference>
<comment type="caution">
    <text evidence="1">The sequence shown here is derived from an EMBL/GenBank/DDBJ whole genome shotgun (WGS) entry which is preliminary data.</text>
</comment>
<dbReference type="EMBL" id="PVNK01000211">
    <property type="protein sequence ID" value="PRP92403.1"/>
    <property type="molecule type" value="Genomic_DNA"/>
</dbReference>
<reference evidence="1 2" key="1">
    <citation type="submission" date="2018-03" db="EMBL/GenBank/DDBJ databases">
        <title>Draft Genome Sequences of the Obligatory Marine Myxobacteria Enhygromyxa salina SWB005.</title>
        <authorList>
            <person name="Poehlein A."/>
            <person name="Moghaddam J.A."/>
            <person name="Harms H."/>
            <person name="Alanjari M."/>
            <person name="Koenig G.M."/>
            <person name="Daniel R."/>
            <person name="Schaeberle T.F."/>
        </authorList>
    </citation>
    <scope>NUCLEOTIDE SEQUENCE [LARGE SCALE GENOMIC DNA]</scope>
    <source>
        <strain evidence="1 2">SWB005</strain>
    </source>
</reference>
<gene>
    <name evidence="1" type="ORF">ENSA5_49110</name>
</gene>